<sequence>MQNQWYQANDCKKPISCDTGLILFEIVILTIVKEFVYRTFSRKIRNKLRPVLIQ</sequence>
<dbReference type="EMBL" id="GBXM01047955">
    <property type="protein sequence ID" value="JAH60622.1"/>
    <property type="molecule type" value="Transcribed_RNA"/>
</dbReference>
<keyword evidence="1" id="KW-1133">Transmembrane helix</keyword>
<evidence type="ECO:0000256" key="1">
    <source>
        <dbReference type="SAM" id="Phobius"/>
    </source>
</evidence>
<accession>A0A0E9U4D2</accession>
<name>A0A0E9U4D2_ANGAN</name>
<dbReference type="AlphaFoldDB" id="A0A0E9U4D2"/>
<keyword evidence="1" id="KW-0472">Membrane</keyword>
<reference evidence="2" key="1">
    <citation type="submission" date="2014-11" db="EMBL/GenBank/DDBJ databases">
        <authorList>
            <person name="Amaro Gonzalez C."/>
        </authorList>
    </citation>
    <scope>NUCLEOTIDE SEQUENCE</scope>
</reference>
<reference evidence="2" key="2">
    <citation type="journal article" date="2015" name="Fish Shellfish Immunol.">
        <title>Early steps in the European eel (Anguilla anguilla)-Vibrio vulnificus interaction in the gills: Role of the RtxA13 toxin.</title>
        <authorList>
            <person name="Callol A."/>
            <person name="Pajuelo D."/>
            <person name="Ebbesson L."/>
            <person name="Teles M."/>
            <person name="MacKenzie S."/>
            <person name="Amaro C."/>
        </authorList>
    </citation>
    <scope>NUCLEOTIDE SEQUENCE</scope>
</reference>
<protein>
    <submittedName>
        <fullName evidence="2">Uncharacterized protein</fullName>
    </submittedName>
</protein>
<keyword evidence="1" id="KW-0812">Transmembrane</keyword>
<feature type="transmembrane region" description="Helical" evidence="1">
    <location>
        <begin position="20"/>
        <end position="40"/>
    </location>
</feature>
<proteinExistence type="predicted"/>
<evidence type="ECO:0000313" key="2">
    <source>
        <dbReference type="EMBL" id="JAH60622.1"/>
    </source>
</evidence>
<organism evidence="2">
    <name type="scientific">Anguilla anguilla</name>
    <name type="common">European freshwater eel</name>
    <name type="synonym">Muraena anguilla</name>
    <dbReference type="NCBI Taxonomy" id="7936"/>
    <lineage>
        <taxon>Eukaryota</taxon>
        <taxon>Metazoa</taxon>
        <taxon>Chordata</taxon>
        <taxon>Craniata</taxon>
        <taxon>Vertebrata</taxon>
        <taxon>Euteleostomi</taxon>
        <taxon>Actinopterygii</taxon>
        <taxon>Neopterygii</taxon>
        <taxon>Teleostei</taxon>
        <taxon>Anguilliformes</taxon>
        <taxon>Anguillidae</taxon>
        <taxon>Anguilla</taxon>
    </lineage>
</organism>